<protein>
    <recommendedName>
        <fullName evidence="4">DUF4329 domain-containing protein</fullName>
    </recommendedName>
</protein>
<proteinExistence type="predicted"/>
<organism evidence="2 3">
    <name type="scientific">Microbacterium panaciterrae</name>
    <dbReference type="NCBI Taxonomy" id="985759"/>
    <lineage>
        <taxon>Bacteria</taxon>
        <taxon>Bacillati</taxon>
        <taxon>Actinomycetota</taxon>
        <taxon>Actinomycetes</taxon>
        <taxon>Micrococcales</taxon>
        <taxon>Microbacteriaceae</taxon>
        <taxon>Microbacterium</taxon>
    </lineage>
</organism>
<reference evidence="3" key="1">
    <citation type="journal article" date="2019" name="Int. J. Syst. Evol. Microbiol.">
        <title>The Global Catalogue of Microorganisms (GCM) 10K type strain sequencing project: providing services to taxonomists for standard genome sequencing and annotation.</title>
        <authorList>
            <consortium name="The Broad Institute Genomics Platform"/>
            <consortium name="The Broad Institute Genome Sequencing Center for Infectious Disease"/>
            <person name="Wu L."/>
            <person name="Ma J."/>
        </authorList>
    </citation>
    <scope>NUCLEOTIDE SEQUENCE [LARGE SCALE GENOMIC DNA]</scope>
    <source>
        <strain evidence="3">JCM 17839</strain>
    </source>
</reference>
<evidence type="ECO:0000313" key="3">
    <source>
        <dbReference type="Proteomes" id="UP001500731"/>
    </source>
</evidence>
<name>A0ABP8PQW0_9MICO</name>
<dbReference type="RefSeq" id="WP_345188849.1">
    <property type="nucleotide sequence ID" value="NZ_BAABGP010000026.1"/>
</dbReference>
<feature type="signal peptide" evidence="1">
    <location>
        <begin position="1"/>
        <end position="23"/>
    </location>
</feature>
<feature type="chain" id="PRO_5045394322" description="DUF4329 domain-containing protein" evidence="1">
    <location>
        <begin position="24"/>
        <end position="221"/>
    </location>
</feature>
<evidence type="ECO:0008006" key="4">
    <source>
        <dbReference type="Google" id="ProtNLM"/>
    </source>
</evidence>
<comment type="caution">
    <text evidence="2">The sequence shown here is derived from an EMBL/GenBank/DDBJ whole genome shotgun (WGS) entry which is preliminary data.</text>
</comment>
<keyword evidence="1" id="KW-0732">Signal</keyword>
<accession>A0ABP8PQW0</accession>
<keyword evidence="3" id="KW-1185">Reference proteome</keyword>
<gene>
    <name evidence="2" type="ORF">GCM10023171_35820</name>
</gene>
<sequence>MHRSKSLITVGVSVAIAASVVFAAAPATASPAHAQSSDIATNTAPPDQVIDRTSERMPVDATAMNTLQARQPAASASQQVVSTNTPIPLPAGVVLRTGETIQVNYSDGVVVHQAIAASCTSTSSVQNPYVSGGYAWSYHTHGLSSGCSGSTDVNGILSSFAWPLWHQRDFETVTVTPGSSLYWATDKKCANSGSTTWHSENAIGSSDTALSPDVNLACNPG</sequence>
<dbReference type="EMBL" id="BAABGP010000026">
    <property type="protein sequence ID" value="GAA4491636.1"/>
    <property type="molecule type" value="Genomic_DNA"/>
</dbReference>
<dbReference type="Proteomes" id="UP001500731">
    <property type="component" value="Unassembled WGS sequence"/>
</dbReference>
<evidence type="ECO:0000256" key="1">
    <source>
        <dbReference type="SAM" id="SignalP"/>
    </source>
</evidence>
<evidence type="ECO:0000313" key="2">
    <source>
        <dbReference type="EMBL" id="GAA4491636.1"/>
    </source>
</evidence>